<dbReference type="SUPFAM" id="SSF50129">
    <property type="entry name" value="GroES-like"/>
    <property type="match status" value="1"/>
</dbReference>
<proteinExistence type="predicted"/>
<name>A0A947G9H1_HYDSH</name>
<dbReference type="InterPro" id="IPR011032">
    <property type="entry name" value="GroES-like_sf"/>
</dbReference>
<gene>
    <name evidence="1" type="ORF">KM312_03560</name>
</gene>
<evidence type="ECO:0000313" key="1">
    <source>
        <dbReference type="EMBL" id="MBT9281725.1"/>
    </source>
</evidence>
<reference evidence="1" key="1">
    <citation type="journal article" date="2021" name="Microbiology">
        <title>Metagenomic Analysis of the Microbial Community in the Underground Coal Fire Area (Kemerovo Region, Russia) Revealed Predominance of Thermophilic Members of the Phyla Deinococcus-thermus, Aquificae, and Firmicutes.</title>
        <authorList>
            <person name="Kadnikov V."/>
            <person name="Mardanov A.V."/>
            <person name="Beletsky A.V."/>
            <person name="Karnachuk O.V."/>
            <person name="Ravin N.V."/>
        </authorList>
    </citation>
    <scope>NUCLEOTIDE SEQUENCE</scope>
    <source>
        <strain evidence="1">RBS10-49</strain>
    </source>
</reference>
<sequence>MKGAYMGSAVPARDIPRYIELYRRGKLPIEKRLSDRVPFERLNEGFDRLRRGDAVRQVAVMP</sequence>
<protein>
    <recommendedName>
        <fullName evidence="3">Alcohol dehydrogenase</fullName>
    </recommendedName>
</protein>
<dbReference type="AlphaFoldDB" id="A0A947G9H1"/>
<dbReference type="Proteomes" id="UP000748108">
    <property type="component" value="Unassembled WGS sequence"/>
</dbReference>
<evidence type="ECO:0008006" key="3">
    <source>
        <dbReference type="Google" id="ProtNLM"/>
    </source>
</evidence>
<dbReference type="EMBL" id="JAHHQF010000043">
    <property type="protein sequence ID" value="MBT9281725.1"/>
    <property type="molecule type" value="Genomic_DNA"/>
</dbReference>
<dbReference type="Gene3D" id="3.90.180.10">
    <property type="entry name" value="Medium-chain alcohol dehydrogenases, catalytic domain"/>
    <property type="match status" value="1"/>
</dbReference>
<organism evidence="1 2">
    <name type="scientific">Hydrogenibacillus schlegelii</name>
    <name type="common">Bacillus schlegelii</name>
    <dbReference type="NCBI Taxonomy" id="1484"/>
    <lineage>
        <taxon>Bacteria</taxon>
        <taxon>Bacillati</taxon>
        <taxon>Bacillota</taxon>
        <taxon>Bacilli</taxon>
        <taxon>Bacillales</taxon>
        <taxon>Bacillales Family X. Incertae Sedis</taxon>
        <taxon>Hydrogenibacillus</taxon>
    </lineage>
</organism>
<evidence type="ECO:0000313" key="2">
    <source>
        <dbReference type="Proteomes" id="UP000748108"/>
    </source>
</evidence>
<comment type="caution">
    <text evidence="1">The sequence shown here is derived from an EMBL/GenBank/DDBJ whole genome shotgun (WGS) entry which is preliminary data.</text>
</comment>
<accession>A0A947G9H1</accession>